<name>A0A398DIC3_9BACT</name>
<keyword evidence="1" id="KW-0812">Transmembrane</keyword>
<dbReference type="Proteomes" id="UP000266113">
    <property type="component" value="Unassembled WGS sequence"/>
</dbReference>
<feature type="transmembrane region" description="Helical" evidence="1">
    <location>
        <begin position="66"/>
        <end position="88"/>
    </location>
</feature>
<dbReference type="AlphaFoldDB" id="A0A398DIC3"/>
<gene>
    <name evidence="2" type="ORF">SMC1_10275</name>
</gene>
<evidence type="ECO:0000313" key="2">
    <source>
        <dbReference type="EMBL" id="RIE15396.1"/>
    </source>
</evidence>
<accession>A0A398DIC3</accession>
<organism evidence="2 3">
    <name type="scientific">Candidatus Cryosericum septentrionale</name>
    <dbReference type="NCBI Taxonomy" id="2290913"/>
    <lineage>
        <taxon>Bacteria</taxon>
        <taxon>Pseudomonadati</taxon>
        <taxon>Caldisericota/Cryosericota group</taxon>
        <taxon>Candidatus Cryosericota</taxon>
        <taxon>Candidatus Cryosericia</taxon>
        <taxon>Candidatus Cryosericales</taxon>
        <taxon>Candidatus Cryosericaceae</taxon>
        <taxon>Candidatus Cryosericum</taxon>
    </lineage>
</organism>
<keyword evidence="3" id="KW-1185">Reference proteome</keyword>
<reference evidence="2 3" key="1">
    <citation type="submission" date="2018-09" db="EMBL/GenBank/DDBJ databases">
        <title>Discovery and Ecogenomic Context for Candidatus Cryosericales, a Global Caldiserica Order Active in Thawing Permafrost.</title>
        <authorList>
            <person name="Martinez M.A."/>
            <person name="Woodcroft B.J."/>
            <person name="Ignacio Espinoza J.C."/>
            <person name="Zayed A."/>
            <person name="Singleton C.M."/>
            <person name="Boyd J."/>
            <person name="Li Y.-F."/>
            <person name="Purvine S."/>
            <person name="Maughan H."/>
            <person name="Hodgkins S.B."/>
            <person name="Anderson D."/>
            <person name="Sederholm M."/>
            <person name="Temperton B."/>
            <person name="Saleska S.R."/>
            <person name="Tyson G.W."/>
            <person name="Rich V.I."/>
        </authorList>
    </citation>
    <scope>NUCLEOTIDE SEQUENCE [LARGE SCALE GENOMIC DNA]</scope>
    <source>
        <strain evidence="2 3">SMC1</strain>
    </source>
</reference>
<comment type="caution">
    <text evidence="2">The sequence shown here is derived from an EMBL/GenBank/DDBJ whole genome shotgun (WGS) entry which is preliminary data.</text>
</comment>
<feature type="transmembrane region" description="Helical" evidence="1">
    <location>
        <begin position="100"/>
        <end position="121"/>
    </location>
</feature>
<sequence>MSVVQKAIGIGLLYLLTIGTGIWVSNSGQPLNILIFTIHKLIALATVVLTIILFRGLLKNVQTGALLLGLMIASAVLVIALFVTGAMFSTGKPVNDLLLTVHRVAPVLLAVSTGVGVYLLIK</sequence>
<feature type="transmembrane region" description="Helical" evidence="1">
    <location>
        <begin position="31"/>
        <end position="54"/>
    </location>
</feature>
<evidence type="ECO:0008006" key="4">
    <source>
        <dbReference type="Google" id="ProtNLM"/>
    </source>
</evidence>
<dbReference type="OrthoDB" id="9948496at2"/>
<dbReference type="EMBL" id="QXIY01000054">
    <property type="protein sequence ID" value="RIE15396.1"/>
    <property type="molecule type" value="Genomic_DNA"/>
</dbReference>
<dbReference type="RefSeq" id="WP_119086671.1">
    <property type="nucleotide sequence ID" value="NZ_QXIY01000054.1"/>
</dbReference>
<keyword evidence="1" id="KW-1133">Transmembrane helix</keyword>
<evidence type="ECO:0000313" key="3">
    <source>
        <dbReference type="Proteomes" id="UP000266113"/>
    </source>
</evidence>
<evidence type="ECO:0000256" key="1">
    <source>
        <dbReference type="SAM" id="Phobius"/>
    </source>
</evidence>
<keyword evidence="1" id="KW-0472">Membrane</keyword>
<feature type="transmembrane region" description="Helical" evidence="1">
    <location>
        <begin position="7"/>
        <end position="25"/>
    </location>
</feature>
<protein>
    <recommendedName>
        <fullName evidence="4">DUF4405 domain-containing protein</fullName>
    </recommendedName>
</protein>
<proteinExistence type="predicted"/>